<dbReference type="Pfam" id="PF00498">
    <property type="entry name" value="FHA"/>
    <property type="match status" value="1"/>
</dbReference>
<organism evidence="2 3">
    <name type="scientific">Azospirillum rugosum</name>
    <dbReference type="NCBI Taxonomy" id="416170"/>
    <lineage>
        <taxon>Bacteria</taxon>
        <taxon>Pseudomonadati</taxon>
        <taxon>Pseudomonadota</taxon>
        <taxon>Alphaproteobacteria</taxon>
        <taxon>Rhodospirillales</taxon>
        <taxon>Azospirillaceae</taxon>
        <taxon>Azospirillum</taxon>
    </lineage>
</organism>
<comment type="caution">
    <text evidence="2">The sequence shown here is derived from an EMBL/GenBank/DDBJ whole genome shotgun (WGS) entry which is preliminary data.</text>
</comment>
<dbReference type="InterPro" id="IPR014710">
    <property type="entry name" value="RmlC-like_jellyroll"/>
</dbReference>
<dbReference type="InterPro" id="IPR000595">
    <property type="entry name" value="cNMP-bd_dom"/>
</dbReference>
<dbReference type="Pfam" id="PF00027">
    <property type="entry name" value="cNMP_binding"/>
    <property type="match status" value="1"/>
</dbReference>
<dbReference type="PANTHER" id="PTHR24567">
    <property type="entry name" value="CRP FAMILY TRANSCRIPTIONAL REGULATORY PROTEIN"/>
    <property type="match status" value="1"/>
</dbReference>
<dbReference type="SMART" id="SM00100">
    <property type="entry name" value="cNMP"/>
    <property type="match status" value="1"/>
</dbReference>
<accession>A0ABS4SVW1</accession>
<name>A0ABS4SVW1_9PROT</name>
<dbReference type="InterPro" id="IPR000253">
    <property type="entry name" value="FHA_dom"/>
</dbReference>
<keyword evidence="3" id="KW-1185">Reference proteome</keyword>
<dbReference type="EMBL" id="JAGINP010000030">
    <property type="protein sequence ID" value="MBP2296359.1"/>
    <property type="molecule type" value="Genomic_DNA"/>
</dbReference>
<dbReference type="Gene3D" id="2.60.120.10">
    <property type="entry name" value="Jelly Rolls"/>
    <property type="match status" value="1"/>
</dbReference>
<protein>
    <recommendedName>
        <fullName evidence="1">Cyclic nucleotide-binding domain-containing protein</fullName>
    </recommendedName>
</protein>
<evidence type="ECO:0000313" key="3">
    <source>
        <dbReference type="Proteomes" id="UP000781958"/>
    </source>
</evidence>
<dbReference type="SUPFAM" id="SSF49879">
    <property type="entry name" value="SMAD/FHA domain"/>
    <property type="match status" value="1"/>
</dbReference>
<evidence type="ECO:0000313" key="2">
    <source>
        <dbReference type="EMBL" id="MBP2296359.1"/>
    </source>
</evidence>
<gene>
    <name evidence="2" type="ORF">J2851_006175</name>
</gene>
<dbReference type="PROSITE" id="PS50042">
    <property type="entry name" value="CNMP_BINDING_3"/>
    <property type="match status" value="1"/>
</dbReference>
<dbReference type="InterPro" id="IPR050397">
    <property type="entry name" value="Env_Response_Regulators"/>
</dbReference>
<dbReference type="SUPFAM" id="SSF51206">
    <property type="entry name" value="cAMP-binding domain-like"/>
    <property type="match status" value="1"/>
</dbReference>
<dbReference type="Gene3D" id="2.60.200.20">
    <property type="match status" value="1"/>
</dbReference>
<reference evidence="2 3" key="1">
    <citation type="submission" date="2021-03" db="EMBL/GenBank/DDBJ databases">
        <title>Genomic Encyclopedia of Type Strains, Phase III (KMG-III): the genomes of soil and plant-associated and newly described type strains.</title>
        <authorList>
            <person name="Whitman W."/>
        </authorList>
    </citation>
    <scope>NUCLEOTIDE SEQUENCE [LARGE SCALE GENOMIC DNA]</scope>
    <source>
        <strain evidence="2 3">IMMIB AFH-6</strain>
    </source>
</reference>
<sequence length="283" mass="30799">MRLLYRKGDVLFREGDPGDFVARVLDGRVAVEKDHDGEAVRLGDLGPGDFVGEMGVIERKPRSATVRALTEVTVELIPADAFLERIAAEPETAHALLFRLSEKLRTLSEEVVRLHGLQETPAPVPAANPVAEPLTGGALVPMVPAGVVLERGIQLYQRSSTASTRIGLRCERLFGGRTLWIDQLPFRVARTKRWNDPPAATPGLLRVPDAEPHRLSDPHFAIDRDDRLGLVVRDLGSELGTTVNGQFLGGIFAKDTQILHLGENCVVAGGVKSPFVFRIDVTG</sequence>
<dbReference type="PROSITE" id="PS00889">
    <property type="entry name" value="CNMP_BINDING_2"/>
    <property type="match status" value="1"/>
</dbReference>
<evidence type="ECO:0000259" key="1">
    <source>
        <dbReference type="PROSITE" id="PS50042"/>
    </source>
</evidence>
<feature type="domain" description="Cyclic nucleotide-binding" evidence="1">
    <location>
        <begin position="1"/>
        <end position="103"/>
    </location>
</feature>
<dbReference type="Proteomes" id="UP000781958">
    <property type="component" value="Unassembled WGS sequence"/>
</dbReference>
<proteinExistence type="predicted"/>
<dbReference type="InterPro" id="IPR008984">
    <property type="entry name" value="SMAD_FHA_dom_sf"/>
</dbReference>
<dbReference type="PRINTS" id="PR00103">
    <property type="entry name" value="CAMPKINASE"/>
</dbReference>
<dbReference type="InterPro" id="IPR018490">
    <property type="entry name" value="cNMP-bd_dom_sf"/>
</dbReference>
<dbReference type="RefSeq" id="WP_209771419.1">
    <property type="nucleotide sequence ID" value="NZ_JAGINP010000030.1"/>
</dbReference>
<dbReference type="CDD" id="cd00038">
    <property type="entry name" value="CAP_ED"/>
    <property type="match status" value="1"/>
</dbReference>
<dbReference type="PANTHER" id="PTHR24567:SF74">
    <property type="entry name" value="HTH-TYPE TRANSCRIPTIONAL REGULATOR ARCR"/>
    <property type="match status" value="1"/>
</dbReference>
<dbReference type="InterPro" id="IPR018488">
    <property type="entry name" value="cNMP-bd_CS"/>
</dbReference>